<proteinExistence type="predicted"/>
<keyword evidence="2" id="KW-1185">Reference proteome</keyword>
<gene>
    <name evidence="1" type="ORF">U729_3267</name>
</gene>
<evidence type="ECO:0000313" key="1">
    <source>
        <dbReference type="EMBL" id="AIY85331.1"/>
    </source>
</evidence>
<dbReference type="GO" id="GO:0003677">
    <property type="term" value="F:DNA binding"/>
    <property type="evidence" value="ECO:0007669"/>
    <property type="project" value="InterPro"/>
</dbReference>
<dbReference type="Proteomes" id="UP000030635">
    <property type="component" value="Plasmid pCBJ"/>
</dbReference>
<keyword evidence="1" id="KW-0614">Plasmid</keyword>
<accession>A0A0A7G2X8</accession>
<name>A0A0A7G2X8_9CLOT</name>
<dbReference type="KEGG" id="cbv:U729_3267"/>
<reference evidence="1 2" key="1">
    <citation type="journal article" date="2015" name="Infect. Genet. Evol.">
        <title>Genomic sequences of six botulinum neurotoxin-producing strains representing three clostridial species illustrate the mobility and diversity of botulinum neurotoxin genes.</title>
        <authorList>
            <person name="Smith T.J."/>
            <person name="Hill K.K."/>
            <person name="Xie G."/>
            <person name="Foley B.T."/>
            <person name="Williamson C.H."/>
            <person name="Foster J.T."/>
            <person name="Johnson S.L."/>
            <person name="Chertkov O."/>
            <person name="Teshima H."/>
            <person name="Gibbons H.S."/>
            <person name="Johnsky L.A."/>
            <person name="Karavis M.A."/>
            <person name="Smith L.A."/>
        </authorList>
    </citation>
    <scope>NUCLEOTIDE SEQUENCE [LARGE SCALE GENOMIC DNA]</scope>
    <source>
        <strain evidence="1">Sullivan</strain>
        <plasmid evidence="2">Plasmid pCBJ</plasmid>
    </source>
</reference>
<dbReference type="HOGENOM" id="CLU_2463563_0_0_9"/>
<dbReference type="AlphaFoldDB" id="A0A0A7G2X8"/>
<dbReference type="RefSeq" id="WP_040113844.1">
    <property type="nucleotide sequence ID" value="NZ_CP006906.1"/>
</dbReference>
<sequence>MAIKMVVDEIRRLSQEEGLNDLEIAKILGCSQSTVSRARSSNNIPRYNVRNRKDKSYVCLSCNKEIFIARKEKVKLYCPECKEKRQKK</sequence>
<dbReference type="EMBL" id="CP006906">
    <property type="protein sequence ID" value="AIY85331.1"/>
    <property type="molecule type" value="Genomic_DNA"/>
</dbReference>
<protein>
    <submittedName>
        <fullName evidence="1">Uncharacterized protein</fullName>
    </submittedName>
</protein>
<dbReference type="Pfam" id="PF13384">
    <property type="entry name" value="HTH_23"/>
    <property type="match status" value="1"/>
</dbReference>
<organism evidence="1 2">
    <name type="scientific">Clostridium baratii str. Sullivan</name>
    <dbReference type="NCBI Taxonomy" id="1415775"/>
    <lineage>
        <taxon>Bacteria</taxon>
        <taxon>Bacillati</taxon>
        <taxon>Bacillota</taxon>
        <taxon>Clostridia</taxon>
        <taxon>Eubacteriales</taxon>
        <taxon>Clostridiaceae</taxon>
        <taxon>Clostridium</taxon>
    </lineage>
</organism>
<dbReference type="SUPFAM" id="SSF47413">
    <property type="entry name" value="lambda repressor-like DNA-binding domains"/>
    <property type="match status" value="1"/>
</dbReference>
<dbReference type="InterPro" id="IPR010982">
    <property type="entry name" value="Lambda_DNA-bd_dom_sf"/>
</dbReference>
<dbReference type="OrthoDB" id="1861647at2"/>
<evidence type="ECO:0000313" key="2">
    <source>
        <dbReference type="Proteomes" id="UP000030635"/>
    </source>
</evidence>
<geneLocation type="plasmid" evidence="1 2">
    <name>pCBJ</name>
</geneLocation>
<dbReference type="Gene3D" id="1.10.10.60">
    <property type="entry name" value="Homeodomain-like"/>
    <property type="match status" value="1"/>
</dbReference>